<accession>A0ABP8WYE2</accession>
<dbReference type="Gene3D" id="1.10.10.60">
    <property type="entry name" value="Homeodomain-like"/>
    <property type="match status" value="1"/>
</dbReference>
<keyword evidence="6" id="KW-1185">Reference proteome</keyword>
<comment type="caution">
    <text evidence="5">The sequence shown here is derived from an EMBL/GenBank/DDBJ whole genome shotgun (WGS) entry which is preliminary data.</text>
</comment>
<dbReference type="InterPro" id="IPR018060">
    <property type="entry name" value="HTH_AraC"/>
</dbReference>
<dbReference type="Proteomes" id="UP001500325">
    <property type="component" value="Unassembled WGS sequence"/>
</dbReference>
<dbReference type="PROSITE" id="PS00041">
    <property type="entry name" value="HTH_ARAC_FAMILY_1"/>
    <property type="match status" value="1"/>
</dbReference>
<evidence type="ECO:0000256" key="3">
    <source>
        <dbReference type="ARBA" id="ARBA00023163"/>
    </source>
</evidence>
<sequence length="324" mass="34945">MVVVTDPWFTDVHETDPGRAETALAPPGSAGPFVRRRAESPFTLCVRRTVRGPLDAEVVRCTDDVRLRLERDPRHVVAVPLQGMLHVHYRGREIDVVAGGAAVLVPADEATVLVPAGSAVALVRVPGDVLCEDLEALLGRTVVRPLRAGVPVPAATAPDALGPLAPFLGDVPGPDSVLGNALTAEPLEEAILDGVLHAADEPAREALDATAPSWGPRTVRACLDLIETYPERPHTARTLADGAGLSVRALQDCWQRHRGRTPEEELGRVRLERAHRDLEELRRGEATVASVATAWGFRHEDFTARYEMRYGRSPEVTLGSPAFA</sequence>
<name>A0ABP8WYE2_9PSEU</name>
<dbReference type="PANTHER" id="PTHR46796:SF12">
    <property type="entry name" value="HTH-TYPE DNA-BINDING TRANSCRIPTIONAL ACTIVATOR EUTR"/>
    <property type="match status" value="1"/>
</dbReference>
<evidence type="ECO:0000259" key="4">
    <source>
        <dbReference type="PROSITE" id="PS01124"/>
    </source>
</evidence>
<keyword evidence="1" id="KW-0805">Transcription regulation</keyword>
<organism evidence="5 6">
    <name type="scientific">Pseudonocardia yuanmonensis</name>
    <dbReference type="NCBI Taxonomy" id="1095914"/>
    <lineage>
        <taxon>Bacteria</taxon>
        <taxon>Bacillati</taxon>
        <taxon>Actinomycetota</taxon>
        <taxon>Actinomycetes</taxon>
        <taxon>Pseudonocardiales</taxon>
        <taxon>Pseudonocardiaceae</taxon>
        <taxon>Pseudonocardia</taxon>
    </lineage>
</organism>
<evidence type="ECO:0000313" key="6">
    <source>
        <dbReference type="Proteomes" id="UP001500325"/>
    </source>
</evidence>
<dbReference type="Pfam" id="PF14525">
    <property type="entry name" value="AraC_binding_2"/>
    <property type="match status" value="1"/>
</dbReference>
<dbReference type="InterPro" id="IPR035418">
    <property type="entry name" value="AraC-bd_2"/>
</dbReference>
<dbReference type="InterPro" id="IPR018062">
    <property type="entry name" value="HTH_AraC-typ_CS"/>
</dbReference>
<evidence type="ECO:0000313" key="5">
    <source>
        <dbReference type="EMBL" id="GAA4696294.1"/>
    </source>
</evidence>
<gene>
    <name evidence="5" type="ORF">GCM10023215_37880</name>
</gene>
<feature type="domain" description="HTH araC/xylS-type" evidence="4">
    <location>
        <begin position="220"/>
        <end position="320"/>
    </location>
</feature>
<proteinExistence type="predicted"/>
<dbReference type="InterPro" id="IPR050204">
    <property type="entry name" value="AraC_XylS_family_regulators"/>
</dbReference>
<evidence type="ECO:0000256" key="1">
    <source>
        <dbReference type="ARBA" id="ARBA00023015"/>
    </source>
</evidence>
<protein>
    <submittedName>
        <fullName evidence="5">AraC family transcriptional regulator</fullName>
    </submittedName>
</protein>
<dbReference type="PROSITE" id="PS01124">
    <property type="entry name" value="HTH_ARAC_FAMILY_2"/>
    <property type="match status" value="1"/>
</dbReference>
<keyword evidence="3" id="KW-0804">Transcription</keyword>
<dbReference type="EMBL" id="BAABIC010000012">
    <property type="protein sequence ID" value="GAA4696294.1"/>
    <property type="molecule type" value="Genomic_DNA"/>
</dbReference>
<dbReference type="PANTHER" id="PTHR46796">
    <property type="entry name" value="HTH-TYPE TRANSCRIPTIONAL ACTIVATOR RHAS-RELATED"/>
    <property type="match status" value="1"/>
</dbReference>
<keyword evidence="2" id="KW-0238">DNA-binding</keyword>
<dbReference type="SMART" id="SM00342">
    <property type="entry name" value="HTH_ARAC"/>
    <property type="match status" value="1"/>
</dbReference>
<reference evidence="6" key="1">
    <citation type="journal article" date="2019" name="Int. J. Syst. Evol. Microbiol.">
        <title>The Global Catalogue of Microorganisms (GCM) 10K type strain sequencing project: providing services to taxonomists for standard genome sequencing and annotation.</title>
        <authorList>
            <consortium name="The Broad Institute Genomics Platform"/>
            <consortium name="The Broad Institute Genome Sequencing Center for Infectious Disease"/>
            <person name="Wu L."/>
            <person name="Ma J."/>
        </authorList>
    </citation>
    <scope>NUCLEOTIDE SEQUENCE [LARGE SCALE GENOMIC DNA]</scope>
    <source>
        <strain evidence="6">JCM 18055</strain>
    </source>
</reference>
<evidence type="ECO:0000256" key="2">
    <source>
        <dbReference type="ARBA" id="ARBA00023125"/>
    </source>
</evidence>
<dbReference type="Pfam" id="PF12833">
    <property type="entry name" value="HTH_18"/>
    <property type="match status" value="1"/>
</dbReference>